<keyword evidence="3" id="KW-0539">Nucleus</keyword>
<feature type="compositionally biased region" description="Polar residues" evidence="4">
    <location>
        <begin position="68"/>
        <end position="77"/>
    </location>
</feature>
<feature type="non-terminal residue" evidence="5">
    <location>
        <position position="390"/>
    </location>
</feature>
<evidence type="ECO:0000256" key="1">
    <source>
        <dbReference type="ARBA" id="ARBA00004123"/>
    </source>
</evidence>
<evidence type="ECO:0000256" key="3">
    <source>
        <dbReference type="ARBA" id="ARBA00023242"/>
    </source>
</evidence>
<feature type="compositionally biased region" description="Low complexity" evidence="4">
    <location>
        <begin position="310"/>
        <end position="321"/>
    </location>
</feature>
<dbReference type="Proteomes" id="UP000789595">
    <property type="component" value="Unassembled WGS sequence"/>
</dbReference>
<feature type="compositionally biased region" description="Low complexity" evidence="4">
    <location>
        <begin position="40"/>
        <end position="52"/>
    </location>
</feature>
<comment type="subcellular location">
    <subcellularLocation>
        <location evidence="1">Nucleus</location>
    </subcellularLocation>
</comment>
<feature type="compositionally biased region" description="Low complexity" evidence="4">
    <location>
        <begin position="377"/>
        <end position="390"/>
    </location>
</feature>
<evidence type="ECO:0008006" key="7">
    <source>
        <dbReference type="Google" id="ProtNLM"/>
    </source>
</evidence>
<organism evidence="5 6">
    <name type="scientific">Pelagomonas calceolata</name>
    <dbReference type="NCBI Taxonomy" id="35677"/>
    <lineage>
        <taxon>Eukaryota</taxon>
        <taxon>Sar</taxon>
        <taxon>Stramenopiles</taxon>
        <taxon>Ochrophyta</taxon>
        <taxon>Pelagophyceae</taxon>
        <taxon>Pelagomonadales</taxon>
        <taxon>Pelagomonadaceae</taxon>
        <taxon>Pelagomonas</taxon>
    </lineage>
</organism>
<reference evidence="5" key="1">
    <citation type="submission" date="2021-11" db="EMBL/GenBank/DDBJ databases">
        <authorList>
            <consortium name="Genoscope - CEA"/>
            <person name="William W."/>
        </authorList>
    </citation>
    <scope>NUCLEOTIDE SEQUENCE</scope>
</reference>
<dbReference type="EMBL" id="CAKKNE010000003">
    <property type="protein sequence ID" value="CAH0371492.1"/>
    <property type="molecule type" value="Genomic_DNA"/>
</dbReference>
<protein>
    <recommendedName>
        <fullName evidence="7">Nuclear protein Es2</fullName>
    </recommendedName>
</protein>
<evidence type="ECO:0000256" key="4">
    <source>
        <dbReference type="SAM" id="MobiDB-lite"/>
    </source>
</evidence>
<name>A0A8J2SPP7_9STRA</name>
<evidence type="ECO:0000313" key="6">
    <source>
        <dbReference type="Proteomes" id="UP000789595"/>
    </source>
</evidence>
<sequence>SSIGHQAVDANCAASRTEQRSTRRPLSCLPKFRRETPLKSRAASAVRSGSRASARRRRREAAMASTDALATTTQTNDDPPLDDDAVEAAHIAPSTLATKPKPPQPQKTRGATGCLVMAPPPPRPPARKKIVLEEEEYVDELRRIIQRDYFPDGASRDDVAALDMSLDAFAAKHTSEDNASFEEALERARNAHVRKYWWCYDAERLKAAGIEVPDTSSLGTHLLSDGTRISEERRLKADAAADNAPMAADDSQRLLDFAPHEPRNALLFPPAYEGAQKRPVVKAIQRANTRFRPEEPRARSNTTSSYPDLSSVSSETTSAAADEGLVPMTPRILPGGDESPLMTWGAVAATPRLLERDDRRQELGRALDARAKRRRTALPAPSPLRAALDA</sequence>
<dbReference type="AlphaFoldDB" id="A0A8J2SPP7"/>
<dbReference type="PANTHER" id="PTHR12940">
    <property type="entry name" value="ES-2 PROTEIN - RELATED"/>
    <property type="match status" value="1"/>
</dbReference>
<accession>A0A8J2SPP7</accession>
<feature type="compositionally biased region" description="Polar residues" evidence="4">
    <location>
        <begin position="299"/>
        <end position="308"/>
    </location>
</feature>
<feature type="region of interest" description="Disordered" evidence="4">
    <location>
        <begin position="365"/>
        <end position="390"/>
    </location>
</feature>
<dbReference type="OrthoDB" id="19679at2759"/>
<evidence type="ECO:0000256" key="2">
    <source>
        <dbReference type="ARBA" id="ARBA00009072"/>
    </source>
</evidence>
<comment type="similarity">
    <text evidence="2">Belongs to the ESS2 family.</text>
</comment>
<proteinExistence type="inferred from homology"/>
<comment type="caution">
    <text evidence="5">The sequence shown here is derived from an EMBL/GenBank/DDBJ whole genome shotgun (WGS) entry which is preliminary data.</text>
</comment>
<dbReference type="PANTHER" id="PTHR12940:SF0">
    <property type="entry name" value="SPLICING FACTOR ESS-2 HOMOLOG"/>
    <property type="match status" value="1"/>
</dbReference>
<feature type="non-terminal residue" evidence="5">
    <location>
        <position position="1"/>
    </location>
</feature>
<gene>
    <name evidence="5" type="ORF">PECAL_3P14380</name>
</gene>
<evidence type="ECO:0000313" key="5">
    <source>
        <dbReference type="EMBL" id="CAH0371492.1"/>
    </source>
</evidence>
<dbReference type="Pfam" id="PF09751">
    <property type="entry name" value="Es2"/>
    <property type="match status" value="1"/>
</dbReference>
<dbReference type="GO" id="GO:0071013">
    <property type="term" value="C:catalytic step 2 spliceosome"/>
    <property type="evidence" value="ECO:0007669"/>
    <property type="project" value="TreeGrafter"/>
</dbReference>
<feature type="region of interest" description="Disordered" evidence="4">
    <location>
        <begin position="1"/>
        <end position="126"/>
    </location>
</feature>
<feature type="region of interest" description="Disordered" evidence="4">
    <location>
        <begin position="288"/>
        <end position="328"/>
    </location>
</feature>
<dbReference type="InterPro" id="IPR019148">
    <property type="entry name" value="Nuclear_protein_DGCR14_ESS-2"/>
</dbReference>
<keyword evidence="6" id="KW-1185">Reference proteome</keyword>